<feature type="region of interest" description="Disordered" evidence="1">
    <location>
        <begin position="19"/>
        <end position="55"/>
    </location>
</feature>
<name>A0AAV8ZCE5_9CUCU</name>
<proteinExistence type="predicted"/>
<organism evidence="2 3">
    <name type="scientific">Rhamnusium bicolor</name>
    <dbReference type="NCBI Taxonomy" id="1586634"/>
    <lineage>
        <taxon>Eukaryota</taxon>
        <taxon>Metazoa</taxon>
        <taxon>Ecdysozoa</taxon>
        <taxon>Arthropoda</taxon>
        <taxon>Hexapoda</taxon>
        <taxon>Insecta</taxon>
        <taxon>Pterygota</taxon>
        <taxon>Neoptera</taxon>
        <taxon>Endopterygota</taxon>
        <taxon>Coleoptera</taxon>
        <taxon>Polyphaga</taxon>
        <taxon>Cucujiformia</taxon>
        <taxon>Chrysomeloidea</taxon>
        <taxon>Cerambycidae</taxon>
        <taxon>Lepturinae</taxon>
        <taxon>Rhagiini</taxon>
        <taxon>Rhamnusium</taxon>
    </lineage>
</organism>
<evidence type="ECO:0000313" key="3">
    <source>
        <dbReference type="Proteomes" id="UP001162156"/>
    </source>
</evidence>
<dbReference type="EMBL" id="JANEYF010001596">
    <property type="protein sequence ID" value="KAJ8962044.1"/>
    <property type="molecule type" value="Genomic_DNA"/>
</dbReference>
<sequence>MRSEMLSLKQNNERLQRMVSGTTNLPTDLTDTRSTSSMDALSDLIPTEDPTPDVETDGKRIAISVYLGQPQSFER</sequence>
<accession>A0AAV8ZCE5</accession>
<comment type="caution">
    <text evidence="2">The sequence shown here is derived from an EMBL/GenBank/DDBJ whole genome shotgun (WGS) entry which is preliminary data.</text>
</comment>
<gene>
    <name evidence="2" type="ORF">NQ314_005826</name>
</gene>
<protein>
    <submittedName>
        <fullName evidence="2">Uncharacterized protein</fullName>
    </submittedName>
</protein>
<keyword evidence="3" id="KW-1185">Reference proteome</keyword>
<dbReference type="Proteomes" id="UP001162156">
    <property type="component" value="Unassembled WGS sequence"/>
</dbReference>
<reference evidence="2" key="1">
    <citation type="journal article" date="2023" name="Insect Mol. Biol.">
        <title>Genome sequencing provides insights into the evolution of gene families encoding plant cell wall-degrading enzymes in longhorned beetles.</title>
        <authorList>
            <person name="Shin N.R."/>
            <person name="Okamura Y."/>
            <person name="Kirsch R."/>
            <person name="Pauchet Y."/>
        </authorList>
    </citation>
    <scope>NUCLEOTIDE SEQUENCE</scope>
    <source>
        <strain evidence="2">RBIC_L_NR</strain>
    </source>
</reference>
<evidence type="ECO:0000313" key="2">
    <source>
        <dbReference type="EMBL" id="KAJ8962044.1"/>
    </source>
</evidence>
<evidence type="ECO:0000256" key="1">
    <source>
        <dbReference type="SAM" id="MobiDB-lite"/>
    </source>
</evidence>
<feature type="compositionally biased region" description="Polar residues" evidence="1">
    <location>
        <begin position="19"/>
        <end position="39"/>
    </location>
</feature>
<dbReference type="AlphaFoldDB" id="A0AAV8ZCE5"/>